<reference evidence="1" key="1">
    <citation type="journal article" date="2020" name="mSystems">
        <title>Genome- and Community-Level Interaction Insights into Carbon Utilization and Element Cycling Functions of Hydrothermarchaeota in Hydrothermal Sediment.</title>
        <authorList>
            <person name="Zhou Z."/>
            <person name="Liu Y."/>
            <person name="Xu W."/>
            <person name="Pan J."/>
            <person name="Luo Z.H."/>
            <person name="Li M."/>
        </authorList>
    </citation>
    <scope>NUCLEOTIDE SEQUENCE [LARGE SCALE GENOMIC DNA]</scope>
    <source>
        <strain evidence="1">SpSt-500</strain>
    </source>
</reference>
<proteinExistence type="predicted"/>
<accession>A0A832G896</accession>
<gene>
    <name evidence="1" type="ORF">ENS56_13760</name>
</gene>
<name>A0A832G896_9BACT</name>
<dbReference type="EMBL" id="DSVI01000025">
    <property type="protein sequence ID" value="HGT49098.1"/>
    <property type="molecule type" value="Genomic_DNA"/>
</dbReference>
<evidence type="ECO:0000313" key="1">
    <source>
        <dbReference type="EMBL" id="HGT49098.1"/>
    </source>
</evidence>
<comment type="caution">
    <text evidence="1">The sequence shown here is derived from an EMBL/GenBank/DDBJ whole genome shotgun (WGS) entry which is preliminary data.</text>
</comment>
<sequence>MERKEIFICNWCNQPSTIIWVHGHGQCAVCGYNVDECCRGESAECNNLNSSEENKENSDEKN</sequence>
<protein>
    <submittedName>
        <fullName evidence="1">Uncharacterized protein</fullName>
    </submittedName>
</protein>
<dbReference type="AlphaFoldDB" id="A0A832G896"/>
<organism evidence="1">
    <name type="scientific">Ignavibacterium album</name>
    <dbReference type="NCBI Taxonomy" id="591197"/>
    <lineage>
        <taxon>Bacteria</taxon>
        <taxon>Pseudomonadati</taxon>
        <taxon>Ignavibacteriota</taxon>
        <taxon>Ignavibacteria</taxon>
        <taxon>Ignavibacteriales</taxon>
        <taxon>Ignavibacteriaceae</taxon>
        <taxon>Ignavibacterium</taxon>
    </lineage>
</organism>